<protein>
    <submittedName>
        <fullName evidence="1">CRISPR-associated protein, Csy4 family</fullName>
    </submittedName>
</protein>
<keyword evidence="2" id="KW-1185">Reference proteome</keyword>
<dbReference type="AlphaFoldDB" id="F4GL26"/>
<reference evidence="2" key="1">
    <citation type="submission" date="2011-04" db="EMBL/GenBank/DDBJ databases">
        <title>The complete genome of Spirochaeta coccoides DSM 17374.</title>
        <authorList>
            <person name="Lucas S."/>
            <person name="Copeland A."/>
            <person name="Lapidus A."/>
            <person name="Bruce D."/>
            <person name="Goodwin L."/>
            <person name="Pitluck S."/>
            <person name="Peters L."/>
            <person name="Kyrpides N."/>
            <person name="Mavromatis K."/>
            <person name="Pagani I."/>
            <person name="Ivanova N."/>
            <person name="Ovchinnikova G."/>
            <person name="Lu M."/>
            <person name="Detter J.C."/>
            <person name="Tapia R."/>
            <person name="Han C."/>
            <person name="Land M."/>
            <person name="Hauser L."/>
            <person name="Markowitz V."/>
            <person name="Cheng J.-F."/>
            <person name="Hugenholtz P."/>
            <person name="Woyke T."/>
            <person name="Wu D."/>
            <person name="Spring S."/>
            <person name="Schroeder M."/>
            <person name="Brambilla E."/>
            <person name="Klenk H.-P."/>
            <person name="Eisen J.A."/>
        </authorList>
    </citation>
    <scope>NUCLEOTIDE SEQUENCE [LARGE SCALE GENOMIC DNA]</scope>
    <source>
        <strain evidence="2">ATCC BAA-1237 / DSM 17374 / SPN1</strain>
    </source>
</reference>
<dbReference type="OrthoDB" id="259831at2"/>
<dbReference type="eggNOG" id="ENOG5032RVU">
    <property type="taxonomic scope" value="Bacteria"/>
</dbReference>
<sequence>MKYVEITLLPGIEVPLPFLWKKIFMRLHLRFVGLQDAFRTVPYGVSFPGYAENPLSVGSKLRVFAESEQNLISLDAKRTFADFADYVHVTGIGNIPDGCTYALYKRLQPNGNLPKIARRKASREGLSYDEALARLKVPGSNKSSDNLFPYIYMKSLSSHQDFCLFIKKELAEVSREFSFSTYGLSAICTVPEF</sequence>
<accession>F4GL26</accession>
<dbReference type="InterPro" id="IPR013396">
    <property type="entry name" value="CRISPR-assoc_prot_Csy4"/>
</dbReference>
<dbReference type="KEGG" id="scc:Spico_1150"/>
<dbReference type="CDD" id="cd09739">
    <property type="entry name" value="Cas6_I-F"/>
    <property type="match status" value="1"/>
</dbReference>
<dbReference type="HOGENOM" id="CLU_108958_0_1_12"/>
<dbReference type="Proteomes" id="UP000007939">
    <property type="component" value="Chromosome"/>
</dbReference>
<dbReference type="GO" id="GO:0004519">
    <property type="term" value="F:endonuclease activity"/>
    <property type="evidence" value="ECO:0007669"/>
    <property type="project" value="InterPro"/>
</dbReference>
<name>F4GL26_PARC1</name>
<organism evidence="1 2">
    <name type="scientific">Parasphaerochaeta coccoides (strain ATCC BAA-1237 / DSM 17374 / SPN1)</name>
    <name type="common">Sphaerochaeta coccoides</name>
    <dbReference type="NCBI Taxonomy" id="760011"/>
    <lineage>
        <taxon>Bacteria</taxon>
        <taxon>Pseudomonadati</taxon>
        <taxon>Spirochaetota</taxon>
        <taxon>Spirochaetia</taxon>
        <taxon>Spirochaetales</taxon>
        <taxon>Sphaerochaetaceae</taxon>
        <taxon>Parasphaerochaeta</taxon>
    </lineage>
</organism>
<proteinExistence type="predicted"/>
<evidence type="ECO:0000313" key="2">
    <source>
        <dbReference type="Proteomes" id="UP000007939"/>
    </source>
</evidence>
<dbReference type="RefSeq" id="WP_013739761.1">
    <property type="nucleotide sequence ID" value="NC_015436.1"/>
</dbReference>
<dbReference type="InterPro" id="IPR042564">
    <property type="entry name" value="CRISPR-Cas6/Csy4_sf"/>
</dbReference>
<dbReference type="Gene3D" id="3.30.70.2540">
    <property type="entry name" value="CRISPR-associated endoribonuclease Cas6/Csy4"/>
    <property type="match status" value="1"/>
</dbReference>
<evidence type="ECO:0000313" key="1">
    <source>
        <dbReference type="EMBL" id="AEC02366.1"/>
    </source>
</evidence>
<gene>
    <name evidence="1" type="ordered locus">Spico_1150</name>
</gene>
<reference evidence="1 2" key="2">
    <citation type="journal article" date="2012" name="Stand. Genomic Sci.">
        <title>Complete genome sequence of the termite hindgut bacterium Spirochaeta coccoides type strain (SPN1(T)), reclassification in the genus Sphaerochaeta as Sphaerochaeta coccoides comb. nov. and emendations of the family Spirochaetaceae and the genus Sphaerochaeta.</title>
        <authorList>
            <person name="Abt B."/>
            <person name="Han C."/>
            <person name="Scheuner C."/>
            <person name="Lu M."/>
            <person name="Lapidus A."/>
            <person name="Nolan M."/>
            <person name="Lucas S."/>
            <person name="Hammon N."/>
            <person name="Deshpande S."/>
            <person name="Cheng J.F."/>
            <person name="Tapia R."/>
            <person name="Goodwin L.A."/>
            <person name="Pitluck S."/>
            <person name="Liolios K."/>
            <person name="Pagani I."/>
            <person name="Ivanova N."/>
            <person name="Mavromatis K."/>
            <person name="Mikhailova N."/>
            <person name="Huntemann M."/>
            <person name="Pati A."/>
            <person name="Chen A."/>
            <person name="Palaniappan K."/>
            <person name="Land M."/>
            <person name="Hauser L."/>
            <person name="Brambilla E.M."/>
            <person name="Rohde M."/>
            <person name="Spring S."/>
            <person name="Gronow S."/>
            <person name="Goker M."/>
            <person name="Woyke T."/>
            <person name="Bristow J."/>
            <person name="Eisen J.A."/>
            <person name="Markowitz V."/>
            <person name="Hugenholtz P."/>
            <person name="Kyrpides N.C."/>
            <person name="Klenk H.P."/>
            <person name="Detter J.C."/>
        </authorList>
    </citation>
    <scope>NUCLEOTIDE SEQUENCE [LARGE SCALE GENOMIC DNA]</scope>
    <source>
        <strain evidence="2">ATCC BAA-1237 / DSM 17374 / SPN1</strain>
    </source>
</reference>
<dbReference type="Pfam" id="PF09618">
    <property type="entry name" value="Cas_Csy4"/>
    <property type="match status" value="1"/>
</dbReference>
<dbReference type="EMBL" id="CP002659">
    <property type="protein sequence ID" value="AEC02366.1"/>
    <property type="molecule type" value="Genomic_DNA"/>
</dbReference>
<dbReference type="GO" id="GO:0043571">
    <property type="term" value="P:maintenance of CRISPR repeat elements"/>
    <property type="evidence" value="ECO:0007669"/>
    <property type="project" value="InterPro"/>
</dbReference>
<dbReference type="NCBIfam" id="TIGR02563">
    <property type="entry name" value="cas_Csy4"/>
    <property type="match status" value="1"/>
</dbReference>
<dbReference type="STRING" id="760011.Spico_1150"/>